<evidence type="ECO:0000259" key="2">
    <source>
        <dbReference type="Pfam" id="PF07969"/>
    </source>
</evidence>
<evidence type="ECO:0000313" key="3">
    <source>
        <dbReference type="EMBL" id="SFF55590.1"/>
    </source>
</evidence>
<proteinExistence type="predicted"/>
<dbReference type="PANTHER" id="PTHR22642">
    <property type="entry name" value="IMIDAZOLONEPROPIONASE"/>
    <property type="match status" value="1"/>
</dbReference>
<protein>
    <submittedName>
        <fullName evidence="3">Amidohydrolase family protein</fullName>
    </submittedName>
</protein>
<evidence type="ECO:0000256" key="1">
    <source>
        <dbReference type="SAM" id="MobiDB-lite"/>
    </source>
</evidence>
<dbReference type="Proteomes" id="UP000181942">
    <property type="component" value="Unassembled WGS sequence"/>
</dbReference>
<dbReference type="Gene3D" id="3.20.20.140">
    <property type="entry name" value="Metal-dependent hydrolases"/>
    <property type="match status" value="1"/>
</dbReference>
<dbReference type="EMBL" id="FONR01000008">
    <property type="protein sequence ID" value="SFF55590.1"/>
    <property type="molecule type" value="Genomic_DNA"/>
</dbReference>
<dbReference type="PANTHER" id="PTHR22642:SF21">
    <property type="entry name" value="PERIPLASMIC PROTEIN"/>
    <property type="match status" value="1"/>
</dbReference>
<feature type="domain" description="Amidohydrolase 3" evidence="2">
    <location>
        <begin position="49"/>
        <end position="115"/>
    </location>
</feature>
<dbReference type="AlphaFoldDB" id="A0A1I2JNT9"/>
<organism evidence="3 4">
    <name type="scientific">Streptomyces mirabilis</name>
    <dbReference type="NCBI Taxonomy" id="68239"/>
    <lineage>
        <taxon>Bacteria</taxon>
        <taxon>Bacillati</taxon>
        <taxon>Actinomycetota</taxon>
        <taxon>Actinomycetes</taxon>
        <taxon>Kitasatosporales</taxon>
        <taxon>Streptomycetaceae</taxon>
        <taxon>Streptomyces</taxon>
    </lineage>
</organism>
<keyword evidence="3" id="KW-0378">Hydrolase</keyword>
<dbReference type="Pfam" id="PF07969">
    <property type="entry name" value="Amidohydro_3"/>
    <property type="match status" value="1"/>
</dbReference>
<feature type="compositionally biased region" description="Basic and acidic residues" evidence="1">
    <location>
        <begin position="159"/>
        <end position="173"/>
    </location>
</feature>
<dbReference type="GO" id="GO:0016810">
    <property type="term" value="F:hydrolase activity, acting on carbon-nitrogen (but not peptide) bonds"/>
    <property type="evidence" value="ECO:0007669"/>
    <property type="project" value="InterPro"/>
</dbReference>
<dbReference type="OrthoDB" id="3173428at2"/>
<feature type="compositionally biased region" description="Basic and acidic residues" evidence="1">
    <location>
        <begin position="180"/>
        <end position="189"/>
    </location>
</feature>
<feature type="region of interest" description="Disordered" evidence="1">
    <location>
        <begin position="149"/>
        <end position="196"/>
    </location>
</feature>
<name>A0A1I2JNT9_9ACTN</name>
<dbReference type="SUPFAM" id="SSF51338">
    <property type="entry name" value="Composite domain of metallo-dependent hydrolases"/>
    <property type="match status" value="1"/>
</dbReference>
<sequence length="196" mass="20892">MTSMPVAGIRAGAPAQPADLVLRNAKIFTGDPKRPAATALAVPPRSGQNRMDRSEALASYTIGGAQLTGEQDDKGILSPGYYADFAVLSDDFFEIPEERIPEIEALLTVVGGQVLHAVDFSEGLAPAAPLVQPDWSPIAHFGGYQADHGSGRSGLRQAEGVRDAAAESAEHLRWRQRTGRATDGHRPLDTFDPCFS</sequence>
<gene>
    <name evidence="3" type="ORF">SAMN02787118_108271</name>
</gene>
<reference evidence="3 4" key="1">
    <citation type="submission" date="2016-10" db="EMBL/GenBank/DDBJ databases">
        <authorList>
            <person name="de Groot N.N."/>
        </authorList>
    </citation>
    <scope>NUCLEOTIDE SEQUENCE [LARGE SCALE GENOMIC DNA]</scope>
    <source>
        <strain evidence="3 4">OK461</strain>
    </source>
</reference>
<dbReference type="RefSeq" id="WP_075029200.1">
    <property type="nucleotide sequence ID" value="NZ_FONR01000008.1"/>
</dbReference>
<dbReference type="Gene3D" id="2.30.40.10">
    <property type="entry name" value="Urease, subunit C, domain 1"/>
    <property type="match status" value="1"/>
</dbReference>
<evidence type="ECO:0000313" key="4">
    <source>
        <dbReference type="Proteomes" id="UP000181942"/>
    </source>
</evidence>
<dbReference type="InterPro" id="IPR013108">
    <property type="entry name" value="Amidohydro_3"/>
</dbReference>
<dbReference type="InterPro" id="IPR011059">
    <property type="entry name" value="Metal-dep_hydrolase_composite"/>
</dbReference>
<accession>A0A1I2JNT9</accession>